<proteinExistence type="predicted"/>
<evidence type="ECO:0008006" key="3">
    <source>
        <dbReference type="Google" id="ProtNLM"/>
    </source>
</evidence>
<evidence type="ECO:0000313" key="1">
    <source>
        <dbReference type="EMBL" id="MEF2111958.1"/>
    </source>
</evidence>
<evidence type="ECO:0000313" key="2">
    <source>
        <dbReference type="Proteomes" id="UP001498469"/>
    </source>
</evidence>
<organism evidence="1 2">
    <name type="scientific">Clostridium frigoriphilum</name>
    <dbReference type="NCBI Taxonomy" id="443253"/>
    <lineage>
        <taxon>Bacteria</taxon>
        <taxon>Bacillati</taxon>
        <taxon>Bacillota</taxon>
        <taxon>Clostridia</taxon>
        <taxon>Eubacteriales</taxon>
        <taxon>Clostridiaceae</taxon>
        <taxon>Clostridium</taxon>
    </lineage>
</organism>
<dbReference type="Proteomes" id="UP001498469">
    <property type="component" value="Unassembled WGS sequence"/>
</dbReference>
<name>A0ABU7UKM8_9CLOT</name>
<accession>A0ABU7UKM8</accession>
<keyword evidence="2" id="KW-1185">Reference proteome</keyword>
<gene>
    <name evidence="1" type="ORF">SJI18_06500</name>
</gene>
<dbReference type="EMBL" id="JAZHFS010000004">
    <property type="protein sequence ID" value="MEF2111958.1"/>
    <property type="molecule type" value="Genomic_DNA"/>
</dbReference>
<protein>
    <recommendedName>
        <fullName evidence="3">DNA-binding protein</fullName>
    </recommendedName>
</protein>
<sequence length="40" mass="4726">MNYITTKEAAKNWGITERIVVYHRSAGRYRRSKLKDGENI</sequence>
<comment type="caution">
    <text evidence="1">The sequence shown here is derived from an EMBL/GenBank/DDBJ whole genome shotgun (WGS) entry which is preliminary data.</text>
</comment>
<dbReference type="RefSeq" id="WP_301182988.1">
    <property type="nucleotide sequence ID" value="NZ_JAZHFS010000004.1"/>
</dbReference>
<reference evidence="1 2" key="1">
    <citation type="submission" date="2023-11" db="EMBL/GenBank/DDBJ databases">
        <title>Draft genome sequence of a psychrophilic Clostridium strain from permafrost water brine.</title>
        <authorList>
            <person name="Shcherbakova V.A."/>
            <person name="Trubitsyn V.E."/>
            <person name="Zakharyuk A.G."/>
        </authorList>
    </citation>
    <scope>NUCLEOTIDE SEQUENCE [LARGE SCALE GENOMIC DNA]</scope>
    <source>
        <strain evidence="1 2">14F</strain>
    </source>
</reference>